<evidence type="ECO:0000256" key="3">
    <source>
        <dbReference type="ARBA" id="ARBA00022449"/>
    </source>
</evidence>
<dbReference type="GO" id="GO:0015297">
    <property type="term" value="F:antiporter activity"/>
    <property type="evidence" value="ECO:0007669"/>
    <property type="project" value="UniProtKB-KW"/>
</dbReference>
<evidence type="ECO:0000259" key="10">
    <source>
        <dbReference type="Pfam" id="PF03553"/>
    </source>
</evidence>
<evidence type="ECO:0000256" key="1">
    <source>
        <dbReference type="ARBA" id="ARBA00004651"/>
    </source>
</evidence>
<keyword evidence="7 9" id="KW-0472">Membrane</keyword>
<keyword evidence="6 9" id="KW-1133">Transmembrane helix</keyword>
<feature type="domain" description="Na+/H+ antiporter NhaC-like C-terminal" evidence="10">
    <location>
        <begin position="247"/>
        <end position="430"/>
    </location>
</feature>
<organism evidence="11 12">
    <name type="scientific">Akkermansia muciniphila</name>
    <dbReference type="NCBI Taxonomy" id="239935"/>
    <lineage>
        <taxon>Bacteria</taxon>
        <taxon>Pseudomonadati</taxon>
        <taxon>Verrucomicrobiota</taxon>
        <taxon>Verrucomicrobiia</taxon>
        <taxon>Verrucomicrobiales</taxon>
        <taxon>Akkermansiaceae</taxon>
        <taxon>Akkermansia</taxon>
    </lineage>
</organism>
<keyword evidence="2" id="KW-0813">Transport</keyword>
<evidence type="ECO:0000256" key="4">
    <source>
        <dbReference type="ARBA" id="ARBA00022475"/>
    </source>
</evidence>
<proteinExistence type="inferred from homology"/>
<feature type="transmembrane region" description="Helical" evidence="9">
    <location>
        <begin position="201"/>
        <end position="222"/>
    </location>
</feature>
<evidence type="ECO:0000256" key="6">
    <source>
        <dbReference type="ARBA" id="ARBA00022989"/>
    </source>
</evidence>
<feature type="transmembrane region" description="Helical" evidence="9">
    <location>
        <begin position="414"/>
        <end position="431"/>
    </location>
</feature>
<evidence type="ECO:0000256" key="2">
    <source>
        <dbReference type="ARBA" id="ARBA00022448"/>
    </source>
</evidence>
<keyword evidence="3" id="KW-0050">Antiport</keyword>
<dbReference type="AlphaFoldDB" id="A0A2N8HG18"/>
<accession>A0A2N8HG18</accession>
<feature type="domain" description="Na+/H+ antiporter NhaC-like C-terminal" evidence="10">
    <location>
        <begin position="18"/>
        <end position="222"/>
    </location>
</feature>
<evidence type="ECO:0000313" key="12">
    <source>
        <dbReference type="Proteomes" id="UP000236000"/>
    </source>
</evidence>
<evidence type="ECO:0000256" key="5">
    <source>
        <dbReference type="ARBA" id="ARBA00022692"/>
    </source>
</evidence>
<reference evidence="11 12" key="1">
    <citation type="journal article" date="2017" name="BMC Genomics">
        <title>Genome sequencing of 39 Akkermansia muciniphila isolates reveals its population structure, genomic and functional diverisity, and global distribution in mammalian gut microbiotas.</title>
        <authorList>
            <person name="Guo X."/>
            <person name="Li S."/>
            <person name="Zhang J."/>
            <person name="Wu F."/>
            <person name="Li X."/>
            <person name="Wu D."/>
            <person name="Zhang M."/>
            <person name="Ou Z."/>
            <person name="Jie Z."/>
            <person name="Yan Q."/>
            <person name="Li P."/>
            <person name="Yi J."/>
            <person name="Peng Y."/>
        </authorList>
    </citation>
    <scope>NUCLEOTIDE SEQUENCE [LARGE SCALE GENOMIC DNA]</scope>
    <source>
        <strain evidence="11 12">GP24</strain>
    </source>
</reference>
<evidence type="ECO:0000256" key="8">
    <source>
        <dbReference type="ARBA" id="ARBA00038435"/>
    </source>
</evidence>
<dbReference type="EMBL" id="PJKA01000003">
    <property type="protein sequence ID" value="PNC19697.1"/>
    <property type="molecule type" value="Genomic_DNA"/>
</dbReference>
<gene>
    <name evidence="11" type="ORF">CXU22_01405</name>
</gene>
<dbReference type="GO" id="GO:0005886">
    <property type="term" value="C:plasma membrane"/>
    <property type="evidence" value="ECO:0007669"/>
    <property type="project" value="UniProtKB-SubCell"/>
</dbReference>
<name>A0A2N8HG18_9BACT</name>
<feature type="transmembrane region" description="Helical" evidence="9">
    <location>
        <begin position="40"/>
        <end position="60"/>
    </location>
</feature>
<comment type="subcellular location">
    <subcellularLocation>
        <location evidence="1">Cell membrane</location>
        <topology evidence="1">Multi-pass membrane protein</topology>
    </subcellularLocation>
</comment>
<dbReference type="PANTHER" id="PTHR33451">
    <property type="entry name" value="MALATE-2H(+)/NA(+)-LACTATE ANTIPORTER"/>
    <property type="match status" value="1"/>
</dbReference>
<comment type="similarity">
    <text evidence="8">Belongs to the NhaC Na(+)/H(+) (TC 2.A.35) antiporter family.</text>
</comment>
<feature type="transmembrane region" description="Helical" evidence="9">
    <location>
        <begin position="158"/>
        <end position="180"/>
    </location>
</feature>
<comment type="caution">
    <text evidence="11">The sequence shown here is derived from an EMBL/GenBank/DDBJ whole genome shotgun (WGS) entry which is preliminary data.</text>
</comment>
<evidence type="ECO:0000313" key="11">
    <source>
        <dbReference type="EMBL" id="PNC19697.1"/>
    </source>
</evidence>
<feature type="transmembrane region" description="Helical" evidence="9">
    <location>
        <begin position="295"/>
        <end position="319"/>
    </location>
</feature>
<dbReference type="PANTHER" id="PTHR33451:SF5">
    <property type="entry name" value="NA+_H+ ANTIPORTER"/>
    <property type="match status" value="1"/>
</dbReference>
<keyword evidence="4" id="KW-1003">Cell membrane</keyword>
<keyword evidence="5 9" id="KW-0812">Transmembrane</keyword>
<feature type="transmembrane region" description="Helical" evidence="9">
    <location>
        <begin position="80"/>
        <end position="98"/>
    </location>
</feature>
<protein>
    <submittedName>
        <fullName evidence="11">Sodium:proton antiporter</fullName>
    </submittedName>
</protein>
<dbReference type="OrthoDB" id="9790605at2"/>
<evidence type="ECO:0000256" key="9">
    <source>
        <dbReference type="SAM" id="Phobius"/>
    </source>
</evidence>
<feature type="transmembrane region" description="Helical" evidence="9">
    <location>
        <begin position="242"/>
        <end position="275"/>
    </location>
</feature>
<feature type="transmembrane region" description="Helical" evidence="9">
    <location>
        <begin position="119"/>
        <end position="146"/>
    </location>
</feature>
<sequence length="441" mass="46709">MSHLPDSHDTAPVKPSLWALSPLLVFFLLYLVISVAVQDFYAVPVTVAFTAAAVWAVLITRGKSMAERVDLFSSGVANRNILMMIWIFVLAGAFAQSARDMGAIDATVQLTLRLLPDNLLLASVFIASCFISLSVGTSVGTIVALAPVAVGLAEATQASTGMMTAIVVGGAFFGDNLSFISDTTIAATRTQGCAMRDKFRANVKVVFPAALLALACYVLLGWHVQSPPMGDAPIEWMKVFPYLLVLVTALAGIHVMAVLTLGLLATGLVGVGMGYFSFMAWFRAMGAGMTGMGELIIVTLLAGGVLALIRYNGGIAYIIGKITSHIRGRRGAEFSIAALVSMANLCTANNTIAIITVGPIAKEISDKFHIPPRRSASILDTFSCLVQGIIPYGAQMLMAAGIAQVSPLMIMEYLYYPLILGVCSIAAIALAPGRTRRHRKS</sequence>
<dbReference type="Pfam" id="PF03553">
    <property type="entry name" value="Na_H_antiporter"/>
    <property type="match status" value="2"/>
</dbReference>
<evidence type="ECO:0000256" key="7">
    <source>
        <dbReference type="ARBA" id="ARBA00023136"/>
    </source>
</evidence>
<dbReference type="RefSeq" id="WP_102711818.1">
    <property type="nucleotide sequence ID" value="NZ_PJKA01000003.1"/>
</dbReference>
<dbReference type="Proteomes" id="UP000236000">
    <property type="component" value="Unassembled WGS sequence"/>
</dbReference>
<feature type="transmembrane region" description="Helical" evidence="9">
    <location>
        <begin position="15"/>
        <end position="33"/>
    </location>
</feature>
<dbReference type="InterPro" id="IPR052180">
    <property type="entry name" value="NhaC_Na-H+_Antiporter"/>
</dbReference>
<dbReference type="InterPro" id="IPR018461">
    <property type="entry name" value="Na/H_Antiport_NhaC-like_C"/>
</dbReference>
<feature type="transmembrane region" description="Helical" evidence="9">
    <location>
        <begin position="339"/>
        <end position="361"/>
    </location>
</feature>